<feature type="transmembrane region" description="Helical" evidence="1">
    <location>
        <begin position="20"/>
        <end position="38"/>
    </location>
</feature>
<dbReference type="PANTHER" id="PTHR37305:SF1">
    <property type="entry name" value="MEMBRANE PROTEIN"/>
    <property type="match status" value="1"/>
</dbReference>
<dbReference type="AlphaFoldDB" id="A0A6P1E9H2"/>
<gene>
    <name evidence="2" type="ORF">GQR93_14155</name>
</gene>
<reference evidence="2 3" key="1">
    <citation type="submission" date="2019-12" db="EMBL/GenBank/DDBJ databases">
        <title>Lactobacillus hilgardii FLUB.</title>
        <authorList>
            <person name="Gustaw K."/>
        </authorList>
    </citation>
    <scope>NUCLEOTIDE SEQUENCE [LARGE SCALE GENOMIC DNA]</scope>
    <source>
        <strain evidence="2 3">FLUB</strain>
    </source>
</reference>
<feature type="transmembrane region" description="Helical" evidence="1">
    <location>
        <begin position="58"/>
        <end position="77"/>
    </location>
</feature>
<feature type="transmembrane region" description="Helical" evidence="1">
    <location>
        <begin position="178"/>
        <end position="199"/>
    </location>
</feature>
<name>A0A6P1E9H2_LENHI</name>
<keyword evidence="1" id="KW-0812">Transmembrane</keyword>
<keyword evidence="1" id="KW-0472">Membrane</keyword>
<feature type="transmembrane region" description="Helical" evidence="1">
    <location>
        <begin position="98"/>
        <end position="123"/>
    </location>
</feature>
<protein>
    <submittedName>
        <fullName evidence="2">ABC transporter permease subunit</fullName>
    </submittedName>
</protein>
<accession>A0A6P1E9H2</accession>
<proteinExistence type="predicted"/>
<dbReference type="PANTHER" id="PTHR37305">
    <property type="entry name" value="INTEGRAL MEMBRANE PROTEIN-RELATED"/>
    <property type="match status" value="1"/>
</dbReference>
<keyword evidence="1" id="KW-1133">Transmembrane helix</keyword>
<sequence>MKTLLWQEGFKLLRKKSTYWVTIVLAGLVFGSALLSRMYPKTFPAQLFFTSSFGATTWVVFVMIAACATSLSMEFQYGTIKELIYQQYSRGTILISKWLIMLAYSIYLYAMTGVVALLGKIVLVNDKFSLGDTGTYTYHLTFLEQWLATIGSSFITLWFILSIVFLFATLFRTSTTAVTVGIVMFFTFNIISTLMFKLIDKYHWFKWNPFNFLNYSNQIVDPTRHTLTLLSDNQLFFGSLVYTLFFLCIGLLFFRRRNV</sequence>
<evidence type="ECO:0000313" key="3">
    <source>
        <dbReference type="Proteomes" id="UP000465035"/>
    </source>
</evidence>
<evidence type="ECO:0000256" key="1">
    <source>
        <dbReference type="SAM" id="Phobius"/>
    </source>
</evidence>
<evidence type="ECO:0000313" key="2">
    <source>
        <dbReference type="EMBL" id="QHB53249.1"/>
    </source>
</evidence>
<dbReference type="EMBL" id="CP047121">
    <property type="protein sequence ID" value="QHB53249.1"/>
    <property type="molecule type" value="Genomic_DNA"/>
</dbReference>
<dbReference type="Pfam" id="PF12730">
    <property type="entry name" value="ABC2_membrane_4"/>
    <property type="match status" value="1"/>
</dbReference>
<feature type="transmembrane region" description="Helical" evidence="1">
    <location>
        <begin position="235"/>
        <end position="254"/>
    </location>
</feature>
<dbReference type="SMR" id="A0A6P1E9H2"/>
<dbReference type="Proteomes" id="UP000465035">
    <property type="component" value="Chromosome"/>
</dbReference>
<dbReference type="GeneID" id="69059515"/>
<feature type="transmembrane region" description="Helical" evidence="1">
    <location>
        <begin position="146"/>
        <end position="171"/>
    </location>
</feature>
<organism evidence="2 3">
    <name type="scientific">Lentilactobacillus hilgardii</name>
    <name type="common">Lactobacillus hilgardii</name>
    <dbReference type="NCBI Taxonomy" id="1588"/>
    <lineage>
        <taxon>Bacteria</taxon>
        <taxon>Bacillati</taxon>
        <taxon>Bacillota</taxon>
        <taxon>Bacilli</taxon>
        <taxon>Lactobacillales</taxon>
        <taxon>Lactobacillaceae</taxon>
        <taxon>Lentilactobacillus</taxon>
    </lineage>
</organism>
<dbReference type="RefSeq" id="WP_003550828.1">
    <property type="nucleotide sequence ID" value="NZ_CABKOL010000106.1"/>
</dbReference>